<feature type="signal peptide" evidence="1">
    <location>
        <begin position="1"/>
        <end position="19"/>
    </location>
</feature>
<gene>
    <name evidence="2" type="ORF">Q7A36_19590</name>
</gene>
<organism evidence="2 3">
    <name type="scientific">Paracraurococcus lichenis</name>
    <dbReference type="NCBI Taxonomy" id="3064888"/>
    <lineage>
        <taxon>Bacteria</taxon>
        <taxon>Pseudomonadati</taxon>
        <taxon>Pseudomonadota</taxon>
        <taxon>Alphaproteobacteria</taxon>
        <taxon>Acetobacterales</taxon>
        <taxon>Roseomonadaceae</taxon>
        <taxon>Paracraurococcus</taxon>
    </lineage>
</organism>
<evidence type="ECO:0000313" key="3">
    <source>
        <dbReference type="Proteomes" id="UP001243009"/>
    </source>
</evidence>
<proteinExistence type="predicted"/>
<reference evidence="2 3" key="1">
    <citation type="submission" date="2023-08" db="EMBL/GenBank/DDBJ databases">
        <title>The draft genome sequence of Paracraurococcus sp. LOR1-02.</title>
        <authorList>
            <person name="Kingkaew E."/>
            <person name="Tanasupawat S."/>
        </authorList>
    </citation>
    <scope>NUCLEOTIDE SEQUENCE [LARGE SCALE GENOMIC DNA]</scope>
    <source>
        <strain evidence="2 3">LOR1-02</strain>
    </source>
</reference>
<feature type="chain" id="PRO_5047296412" evidence="1">
    <location>
        <begin position="20"/>
        <end position="66"/>
    </location>
</feature>
<comment type="caution">
    <text evidence="2">The sequence shown here is derived from an EMBL/GenBank/DDBJ whole genome shotgun (WGS) entry which is preliminary data.</text>
</comment>
<dbReference type="EMBL" id="JAUTWS010000019">
    <property type="protein sequence ID" value="MDO9710565.1"/>
    <property type="molecule type" value="Genomic_DNA"/>
</dbReference>
<evidence type="ECO:0000313" key="2">
    <source>
        <dbReference type="EMBL" id="MDO9710565.1"/>
    </source>
</evidence>
<keyword evidence="3" id="KW-1185">Reference proteome</keyword>
<sequence>MTRITILTLCVAFALIGVAAITTGSSAAKVDRTQDPDWLLAFDTAWNAPRTQGFSMPRNTPHIRGW</sequence>
<keyword evidence="1" id="KW-0732">Signal</keyword>
<dbReference type="RefSeq" id="WP_305105427.1">
    <property type="nucleotide sequence ID" value="NZ_JAUTWS010000019.1"/>
</dbReference>
<protein>
    <submittedName>
        <fullName evidence="2">Uncharacterized protein</fullName>
    </submittedName>
</protein>
<evidence type="ECO:0000256" key="1">
    <source>
        <dbReference type="SAM" id="SignalP"/>
    </source>
</evidence>
<name>A0ABT9E3J1_9PROT</name>
<accession>A0ABT9E3J1</accession>
<dbReference type="Proteomes" id="UP001243009">
    <property type="component" value="Unassembled WGS sequence"/>
</dbReference>